<dbReference type="Pfam" id="PF02779">
    <property type="entry name" value="Transket_pyr"/>
    <property type="match status" value="1"/>
</dbReference>
<evidence type="ECO:0000313" key="6">
    <source>
        <dbReference type="Proteomes" id="UP000526184"/>
    </source>
</evidence>
<dbReference type="InterPro" id="IPR005475">
    <property type="entry name" value="Transketolase-like_Pyr-bd"/>
</dbReference>
<organism evidence="5 6">
    <name type="scientific">Streptobacillus felis</name>
    <dbReference type="NCBI Taxonomy" id="1384509"/>
    <lineage>
        <taxon>Bacteria</taxon>
        <taxon>Fusobacteriati</taxon>
        <taxon>Fusobacteriota</taxon>
        <taxon>Fusobacteriia</taxon>
        <taxon>Fusobacteriales</taxon>
        <taxon>Leptotrichiaceae</taxon>
        <taxon>Streptobacillus</taxon>
    </lineage>
</organism>
<dbReference type="Gene3D" id="3.40.50.920">
    <property type="match status" value="1"/>
</dbReference>
<proteinExistence type="inferred from homology"/>
<comment type="caution">
    <text evidence="5">The sequence shown here is derived from an EMBL/GenBank/DDBJ whole genome shotgun (WGS) entry which is preliminary data.</text>
</comment>
<name>A0A7Z0T7C9_9FUSO</name>
<dbReference type="EMBL" id="JABMKT010000023">
    <property type="protein sequence ID" value="NYV28161.1"/>
    <property type="molecule type" value="Genomic_DNA"/>
</dbReference>
<feature type="domain" description="Transketolase-like pyrimidine-binding" evidence="4">
    <location>
        <begin position="14"/>
        <end position="181"/>
    </location>
</feature>
<dbReference type="AlphaFoldDB" id="A0A7Z0T7C9"/>
<dbReference type="PANTHER" id="PTHR43825">
    <property type="entry name" value="PYRUVATE DEHYDROGENASE E1 COMPONENT"/>
    <property type="match status" value="1"/>
</dbReference>
<evidence type="ECO:0000256" key="2">
    <source>
        <dbReference type="ARBA" id="ARBA00007131"/>
    </source>
</evidence>
<evidence type="ECO:0000313" key="5">
    <source>
        <dbReference type="EMBL" id="NYV28161.1"/>
    </source>
</evidence>
<dbReference type="InterPro" id="IPR033248">
    <property type="entry name" value="Transketolase_C"/>
</dbReference>
<dbReference type="RefSeq" id="WP_067323181.1">
    <property type="nucleotide sequence ID" value="NZ_CBCRWS010000028.1"/>
</dbReference>
<dbReference type="CDD" id="cd07033">
    <property type="entry name" value="TPP_PYR_DXS_TK_like"/>
    <property type="match status" value="1"/>
</dbReference>
<evidence type="ECO:0000256" key="3">
    <source>
        <dbReference type="ARBA" id="ARBA00023052"/>
    </source>
</evidence>
<evidence type="ECO:0000256" key="1">
    <source>
        <dbReference type="ARBA" id="ARBA00001964"/>
    </source>
</evidence>
<dbReference type="InterPro" id="IPR029061">
    <property type="entry name" value="THDP-binding"/>
</dbReference>
<dbReference type="FunFam" id="3.40.50.970:FF:000129">
    <property type="entry name" value="Transketolase"/>
    <property type="match status" value="1"/>
</dbReference>
<dbReference type="Pfam" id="PF02780">
    <property type="entry name" value="Transketolase_C"/>
    <property type="match status" value="1"/>
</dbReference>
<gene>
    <name evidence="5" type="ORF">HP397_04995</name>
</gene>
<dbReference type="SMART" id="SM00861">
    <property type="entry name" value="Transket_pyr"/>
    <property type="match status" value="1"/>
</dbReference>
<dbReference type="Proteomes" id="UP000526184">
    <property type="component" value="Unassembled WGS sequence"/>
</dbReference>
<accession>A0A7Z0T7C9</accession>
<sequence>MTHIYKGEEVKEALELRKVCTDKLHEFLEKDKDVVVLDADLMGSLGTGSLQKEYTDRIVNCGIMEAQEISCAAGMRRAGLKPFVHTFTAFASRRCLDQIFISSLYQDNPITVIASDAGIQAVHNGGTHMSFEDMGLIRGLAGTTVIEPTDSTVLKAVLDEVYENNDKFYWIRLTRKNVFKVYEEGAEIKIGKANIINEGKDVTIIANGMMVHNARVAAKKLELEGINATILDMFTLKPIDKAAIIKYCKDAKLVVTAENHSITNGLGSAVAEILSENCPNKLVRVGVKERYGQVGTLEFLQKEYELTADDIYKAVKENM</sequence>
<keyword evidence="6" id="KW-1185">Reference proteome</keyword>
<comment type="similarity">
    <text evidence="2">Belongs to the transketolase family.</text>
</comment>
<dbReference type="InterPro" id="IPR009014">
    <property type="entry name" value="Transketo_C/PFOR_II"/>
</dbReference>
<dbReference type="OrthoDB" id="9803371at2"/>
<dbReference type="SUPFAM" id="SSF52922">
    <property type="entry name" value="TK C-terminal domain-like"/>
    <property type="match status" value="1"/>
</dbReference>
<keyword evidence="3" id="KW-0786">Thiamine pyrophosphate</keyword>
<evidence type="ECO:0000259" key="4">
    <source>
        <dbReference type="SMART" id="SM00861"/>
    </source>
</evidence>
<dbReference type="Gene3D" id="3.40.50.970">
    <property type="match status" value="1"/>
</dbReference>
<comment type="cofactor">
    <cofactor evidence="1">
        <name>thiamine diphosphate</name>
        <dbReference type="ChEBI" id="CHEBI:58937"/>
    </cofactor>
</comment>
<dbReference type="PANTHER" id="PTHR43825:SF1">
    <property type="entry name" value="TRANSKETOLASE-LIKE PYRIMIDINE-BINDING DOMAIN-CONTAINING PROTEIN"/>
    <property type="match status" value="1"/>
</dbReference>
<reference evidence="5 6" key="1">
    <citation type="submission" date="2020-05" db="EMBL/GenBank/DDBJ databases">
        <title>Streptobacillus felis strain LHL191014123.</title>
        <authorList>
            <person name="Fawzy A."/>
            <person name="Rau J."/>
            <person name="Risse K."/>
            <person name="Schauerte N."/>
            <person name="Geiger C."/>
            <person name="Blom J."/>
            <person name="Imirzalioglu C."/>
            <person name="Falgenhauer J."/>
            <person name="Bach A."/>
            <person name="Herden C."/>
            <person name="Eisenberg T."/>
        </authorList>
    </citation>
    <scope>NUCLEOTIDE SEQUENCE [LARGE SCALE GENOMIC DNA]</scope>
    <source>
        <strain evidence="5 6">LHL191014123</strain>
    </source>
</reference>
<protein>
    <submittedName>
        <fullName evidence="5">Transketolase family protein</fullName>
    </submittedName>
</protein>
<dbReference type="InterPro" id="IPR051157">
    <property type="entry name" value="PDH/Transketolase"/>
</dbReference>
<dbReference type="SUPFAM" id="SSF52518">
    <property type="entry name" value="Thiamin diphosphate-binding fold (THDP-binding)"/>
    <property type="match status" value="1"/>
</dbReference>